<gene>
    <name evidence="2" type="ORF">CC80DRAFT_574018</name>
</gene>
<proteinExistence type="predicted"/>
<feature type="compositionally biased region" description="Low complexity" evidence="1">
    <location>
        <begin position="115"/>
        <end position="128"/>
    </location>
</feature>
<evidence type="ECO:0000313" key="3">
    <source>
        <dbReference type="Proteomes" id="UP000800035"/>
    </source>
</evidence>
<evidence type="ECO:0000256" key="1">
    <source>
        <dbReference type="SAM" id="MobiDB-lite"/>
    </source>
</evidence>
<evidence type="ECO:0000313" key="2">
    <source>
        <dbReference type="EMBL" id="KAF1961580.1"/>
    </source>
</evidence>
<dbReference type="EMBL" id="ML976980">
    <property type="protein sequence ID" value="KAF1961580.1"/>
    <property type="molecule type" value="Genomic_DNA"/>
</dbReference>
<name>A0A6A5UB74_9PLEO</name>
<organism evidence="2 3">
    <name type="scientific">Byssothecium circinans</name>
    <dbReference type="NCBI Taxonomy" id="147558"/>
    <lineage>
        <taxon>Eukaryota</taxon>
        <taxon>Fungi</taxon>
        <taxon>Dikarya</taxon>
        <taxon>Ascomycota</taxon>
        <taxon>Pezizomycotina</taxon>
        <taxon>Dothideomycetes</taxon>
        <taxon>Pleosporomycetidae</taxon>
        <taxon>Pleosporales</taxon>
        <taxon>Massarineae</taxon>
        <taxon>Massarinaceae</taxon>
        <taxon>Byssothecium</taxon>
    </lineage>
</organism>
<accession>A0A6A5UB74</accession>
<sequence>MCREDAVVKRWTGSLGRAREGAIVSECSVSCHVFTEHRTIRGWHTMCQAELYCHLRDVKLDSCDGSLRKFRHGRSELPGPSIQSHDPAYSPFLHLSPLDSRISALPRKHRLPRPNKNGKLNINNNSLNHETNPPPPQQNLKHLTHIAPPTHHLTSASVSAKLRHAKNLPARSSTSKMRMYLYVPPSTSPRLISMLELYRSNPSLFSTLFSTTIMQAQHWLRVHHFPTLVQRSRAPRYD</sequence>
<dbReference type="AlphaFoldDB" id="A0A6A5UB74"/>
<reference evidence="2" key="1">
    <citation type="journal article" date="2020" name="Stud. Mycol.">
        <title>101 Dothideomycetes genomes: a test case for predicting lifestyles and emergence of pathogens.</title>
        <authorList>
            <person name="Haridas S."/>
            <person name="Albert R."/>
            <person name="Binder M."/>
            <person name="Bloem J."/>
            <person name="Labutti K."/>
            <person name="Salamov A."/>
            <person name="Andreopoulos B."/>
            <person name="Baker S."/>
            <person name="Barry K."/>
            <person name="Bills G."/>
            <person name="Bluhm B."/>
            <person name="Cannon C."/>
            <person name="Castanera R."/>
            <person name="Culley D."/>
            <person name="Daum C."/>
            <person name="Ezra D."/>
            <person name="Gonzalez J."/>
            <person name="Henrissat B."/>
            <person name="Kuo A."/>
            <person name="Liang C."/>
            <person name="Lipzen A."/>
            <person name="Lutzoni F."/>
            <person name="Magnuson J."/>
            <person name="Mondo S."/>
            <person name="Nolan M."/>
            <person name="Ohm R."/>
            <person name="Pangilinan J."/>
            <person name="Park H.-J."/>
            <person name="Ramirez L."/>
            <person name="Alfaro M."/>
            <person name="Sun H."/>
            <person name="Tritt A."/>
            <person name="Yoshinaga Y."/>
            <person name="Zwiers L.-H."/>
            <person name="Turgeon B."/>
            <person name="Goodwin S."/>
            <person name="Spatafora J."/>
            <person name="Crous P."/>
            <person name="Grigoriev I."/>
        </authorList>
    </citation>
    <scope>NUCLEOTIDE SEQUENCE</scope>
    <source>
        <strain evidence="2">CBS 675.92</strain>
    </source>
</reference>
<protein>
    <submittedName>
        <fullName evidence="2">Uncharacterized protein</fullName>
    </submittedName>
</protein>
<feature type="region of interest" description="Disordered" evidence="1">
    <location>
        <begin position="108"/>
        <end position="137"/>
    </location>
</feature>
<dbReference type="Proteomes" id="UP000800035">
    <property type="component" value="Unassembled WGS sequence"/>
</dbReference>
<keyword evidence="3" id="KW-1185">Reference proteome</keyword>